<dbReference type="Proteomes" id="UP001253595">
    <property type="component" value="Unassembled WGS sequence"/>
</dbReference>
<gene>
    <name evidence="2" type="ORF">J2X05_001973</name>
</gene>
<dbReference type="Pfam" id="PF04326">
    <property type="entry name" value="SLFN_AlbA_2"/>
    <property type="match status" value="1"/>
</dbReference>
<dbReference type="InterPro" id="IPR007421">
    <property type="entry name" value="Schlafen_AlbA_2_dom"/>
</dbReference>
<comment type="caution">
    <text evidence="2">The sequence shown here is derived from an EMBL/GenBank/DDBJ whole genome shotgun (WGS) entry which is preliminary data.</text>
</comment>
<dbReference type="RefSeq" id="WP_310071846.1">
    <property type="nucleotide sequence ID" value="NZ_JAVDVX010000003.1"/>
</dbReference>
<protein>
    <recommendedName>
        <fullName evidence="1">Schlafen AlbA-2 domain-containing protein</fullName>
    </recommendedName>
</protein>
<reference evidence="2 3" key="1">
    <citation type="submission" date="2023-07" db="EMBL/GenBank/DDBJ databases">
        <title>Sorghum-associated microbial communities from plants grown in Nebraska, USA.</title>
        <authorList>
            <person name="Schachtman D."/>
        </authorList>
    </citation>
    <scope>NUCLEOTIDE SEQUENCE [LARGE SCALE GENOMIC DNA]</scope>
    <source>
        <strain evidence="2 3">BE190</strain>
    </source>
</reference>
<dbReference type="Gene3D" id="3.30.950.30">
    <property type="entry name" value="Schlafen, AAA domain"/>
    <property type="match status" value="1"/>
</dbReference>
<feature type="domain" description="Schlafen AlbA-2" evidence="1">
    <location>
        <begin position="282"/>
        <end position="413"/>
    </location>
</feature>
<name>A0ABU1UXM6_9GAMM</name>
<evidence type="ECO:0000313" key="2">
    <source>
        <dbReference type="EMBL" id="MDR7089951.1"/>
    </source>
</evidence>
<evidence type="ECO:0000259" key="1">
    <source>
        <dbReference type="Pfam" id="PF04326"/>
    </source>
</evidence>
<evidence type="ECO:0000313" key="3">
    <source>
        <dbReference type="Proteomes" id="UP001253595"/>
    </source>
</evidence>
<accession>A0ABU1UXM6</accession>
<proteinExistence type="predicted"/>
<dbReference type="PANTHER" id="PTHR30595">
    <property type="entry name" value="GLPR-RELATED TRANSCRIPTIONAL REPRESSOR"/>
    <property type="match status" value="1"/>
</dbReference>
<dbReference type="PANTHER" id="PTHR30595:SF6">
    <property type="entry name" value="SCHLAFEN ALBA-2 DOMAIN-CONTAINING PROTEIN"/>
    <property type="match status" value="1"/>
</dbReference>
<organism evidence="2 3">
    <name type="scientific">Cellvibrio fibrivorans</name>
    <dbReference type="NCBI Taxonomy" id="126350"/>
    <lineage>
        <taxon>Bacteria</taxon>
        <taxon>Pseudomonadati</taxon>
        <taxon>Pseudomonadota</taxon>
        <taxon>Gammaproteobacteria</taxon>
        <taxon>Cellvibrionales</taxon>
        <taxon>Cellvibrionaceae</taxon>
        <taxon>Cellvibrio</taxon>
    </lineage>
</organism>
<dbReference type="InterPro" id="IPR038461">
    <property type="entry name" value="Schlafen_AlbA_2_dom_sf"/>
</dbReference>
<keyword evidence="3" id="KW-1185">Reference proteome</keyword>
<sequence>MMHLQERQCSSALLLNEWVELSNCETSLQRAVFSVVFTKDHNGDWRYLLGHCELASNTSIDSVEVIYPSFSFIKKEILDFSLSGFLAALEGEGFMISENFPPLRKADSSQINWMRGLIPSHATKSKFPVVKYVTKLENELSFHESPLIGFNLPYIDSVNQHIKNFLEFDHFHGNSDGQKGEFAIKINNYSACINFDAQLLSFKANVYACLVGKNSSGQSINLSEKDQLNMTVQDLSDSEIFLINRNNEILDYRSKSHWKYRLDSSVDKTTSKKLLTLIEAGEGQYLEFKKYIEVTKNRNQKSEELEKTVCAFSNASGGQLLIGVNDEGNIDGVNDFLVQHYNCAIEEAVLLYVKGINKRLSENLKNNQCYDVSHFVIGDKYIIVVDVDRSEELNYGVTQEWAYVRVGATSRKMRSAESRPETKKLPFEF</sequence>
<dbReference type="EMBL" id="JAVDVX010000003">
    <property type="protein sequence ID" value="MDR7089951.1"/>
    <property type="molecule type" value="Genomic_DNA"/>
</dbReference>